<protein>
    <submittedName>
        <fullName evidence="3">Uncharacterized protein</fullName>
    </submittedName>
</protein>
<comment type="caution">
    <text evidence="3">The sequence shown here is derived from an EMBL/GenBank/DDBJ whole genome shotgun (WGS) entry which is preliminary data.</text>
</comment>
<organism evidence="3 4">
    <name type="scientific">Mycena alexandri</name>
    <dbReference type="NCBI Taxonomy" id="1745969"/>
    <lineage>
        <taxon>Eukaryota</taxon>
        <taxon>Fungi</taxon>
        <taxon>Dikarya</taxon>
        <taxon>Basidiomycota</taxon>
        <taxon>Agaricomycotina</taxon>
        <taxon>Agaricomycetes</taxon>
        <taxon>Agaricomycetidae</taxon>
        <taxon>Agaricales</taxon>
        <taxon>Marasmiineae</taxon>
        <taxon>Mycenaceae</taxon>
        <taxon>Mycena</taxon>
    </lineage>
</organism>
<dbReference type="EMBL" id="JARJCM010000061">
    <property type="protein sequence ID" value="KAJ7033901.1"/>
    <property type="molecule type" value="Genomic_DNA"/>
</dbReference>
<accession>A0AAD6STR0</accession>
<keyword evidence="1" id="KW-0175">Coiled coil</keyword>
<evidence type="ECO:0000256" key="2">
    <source>
        <dbReference type="SAM" id="MobiDB-lite"/>
    </source>
</evidence>
<evidence type="ECO:0000256" key="1">
    <source>
        <dbReference type="SAM" id="Coils"/>
    </source>
</evidence>
<feature type="region of interest" description="Disordered" evidence="2">
    <location>
        <begin position="154"/>
        <end position="208"/>
    </location>
</feature>
<proteinExistence type="predicted"/>
<name>A0AAD6STR0_9AGAR</name>
<dbReference type="Proteomes" id="UP001218188">
    <property type="component" value="Unassembled WGS sequence"/>
</dbReference>
<dbReference type="AlphaFoldDB" id="A0AAD6STR0"/>
<reference evidence="3" key="1">
    <citation type="submission" date="2023-03" db="EMBL/GenBank/DDBJ databases">
        <title>Massive genome expansion in bonnet fungi (Mycena s.s.) driven by repeated elements and novel gene families across ecological guilds.</title>
        <authorList>
            <consortium name="Lawrence Berkeley National Laboratory"/>
            <person name="Harder C.B."/>
            <person name="Miyauchi S."/>
            <person name="Viragh M."/>
            <person name="Kuo A."/>
            <person name="Thoen E."/>
            <person name="Andreopoulos B."/>
            <person name="Lu D."/>
            <person name="Skrede I."/>
            <person name="Drula E."/>
            <person name="Henrissat B."/>
            <person name="Morin E."/>
            <person name="Kohler A."/>
            <person name="Barry K."/>
            <person name="LaButti K."/>
            <person name="Morin E."/>
            <person name="Salamov A."/>
            <person name="Lipzen A."/>
            <person name="Mereny Z."/>
            <person name="Hegedus B."/>
            <person name="Baldrian P."/>
            <person name="Stursova M."/>
            <person name="Weitz H."/>
            <person name="Taylor A."/>
            <person name="Grigoriev I.V."/>
            <person name="Nagy L.G."/>
            <person name="Martin F."/>
            <person name="Kauserud H."/>
        </authorList>
    </citation>
    <scope>NUCLEOTIDE SEQUENCE</scope>
    <source>
        <strain evidence="3">CBHHK200</strain>
    </source>
</reference>
<evidence type="ECO:0000313" key="4">
    <source>
        <dbReference type="Proteomes" id="UP001218188"/>
    </source>
</evidence>
<gene>
    <name evidence="3" type="ORF">C8F04DRAFT_1183649</name>
</gene>
<sequence>MDQIKVAIAMTLNAPSPASIALAASEAQCTSLEATIQCLRTQLVSARSECKAARRDKEIASTRYATLQAELQQKRAALDVDRRNLELAQGQHAADRDSLRHRRSRLDADEPKLLLDKHSALGNLKRSVAVMEADVGRDNAPRIGVTGALRHEMPRFPVSSSQPPAVPPPRLKRQRLDPESERSLKTSTAEAIPPQDASPPADDIPKRRVIVAPCRGSGQIEYRPWLGYSEYVKSSDLTY</sequence>
<evidence type="ECO:0000313" key="3">
    <source>
        <dbReference type="EMBL" id="KAJ7033901.1"/>
    </source>
</evidence>
<feature type="compositionally biased region" description="Basic and acidic residues" evidence="2">
    <location>
        <begin position="174"/>
        <end position="184"/>
    </location>
</feature>
<feature type="coiled-coil region" evidence="1">
    <location>
        <begin position="22"/>
        <end position="88"/>
    </location>
</feature>
<keyword evidence="4" id="KW-1185">Reference proteome</keyword>